<evidence type="ECO:0000256" key="2">
    <source>
        <dbReference type="ARBA" id="ARBA00022692"/>
    </source>
</evidence>
<evidence type="ECO:0000256" key="6">
    <source>
        <dbReference type="SAM" id="Phobius"/>
    </source>
</evidence>
<organism evidence="8 9">
    <name type="scientific">Smittium simulii</name>
    <dbReference type="NCBI Taxonomy" id="133385"/>
    <lineage>
        <taxon>Eukaryota</taxon>
        <taxon>Fungi</taxon>
        <taxon>Fungi incertae sedis</taxon>
        <taxon>Zoopagomycota</taxon>
        <taxon>Kickxellomycotina</taxon>
        <taxon>Harpellomycetes</taxon>
        <taxon>Harpellales</taxon>
        <taxon>Legeriomycetaceae</taxon>
        <taxon>Smittium</taxon>
    </lineage>
</organism>
<dbReference type="PANTHER" id="PTHR42829:SF2">
    <property type="entry name" value="NADH-UBIQUINONE OXIDOREDUCTASE CHAIN 5"/>
    <property type="match status" value="1"/>
</dbReference>
<dbReference type="GO" id="GO:0042773">
    <property type="term" value="P:ATP synthesis coupled electron transport"/>
    <property type="evidence" value="ECO:0007669"/>
    <property type="project" value="InterPro"/>
</dbReference>
<dbReference type="STRING" id="133385.A0A2T9Z127"/>
<dbReference type="InterPro" id="IPR001750">
    <property type="entry name" value="ND/Mrp_TM"/>
</dbReference>
<keyword evidence="2 6" id="KW-0812">Transmembrane</keyword>
<proteinExistence type="predicted"/>
<evidence type="ECO:0000256" key="4">
    <source>
        <dbReference type="ARBA" id="ARBA00023136"/>
    </source>
</evidence>
<keyword evidence="3 6" id="KW-1133">Transmembrane helix</keyword>
<dbReference type="GO" id="GO:0003954">
    <property type="term" value="F:NADH dehydrogenase activity"/>
    <property type="evidence" value="ECO:0007669"/>
    <property type="project" value="TreeGrafter"/>
</dbReference>
<dbReference type="GO" id="GO:0008137">
    <property type="term" value="F:NADH dehydrogenase (ubiquinone) activity"/>
    <property type="evidence" value="ECO:0007669"/>
    <property type="project" value="InterPro"/>
</dbReference>
<dbReference type="Pfam" id="PF00361">
    <property type="entry name" value="Proton_antipo_M"/>
    <property type="match status" value="1"/>
</dbReference>
<comment type="caution">
    <text evidence="8">The sequence shown here is derived from an EMBL/GenBank/DDBJ whole genome shotgun (WGS) entry which is preliminary data.</text>
</comment>
<name>A0A2T9Z127_9FUNG</name>
<dbReference type="AlphaFoldDB" id="A0A2T9Z127"/>
<gene>
    <name evidence="8" type="ORF">BB561_000001</name>
</gene>
<dbReference type="PRINTS" id="PR01434">
    <property type="entry name" value="NADHDHGNASE5"/>
</dbReference>
<evidence type="ECO:0000256" key="3">
    <source>
        <dbReference type="ARBA" id="ARBA00022989"/>
    </source>
</evidence>
<dbReference type="PANTHER" id="PTHR42829">
    <property type="entry name" value="NADH-UBIQUINONE OXIDOREDUCTASE CHAIN 5"/>
    <property type="match status" value="1"/>
</dbReference>
<reference evidence="8 9" key="1">
    <citation type="journal article" date="2018" name="MBio">
        <title>Comparative Genomics Reveals the Core Gene Toolbox for the Fungus-Insect Symbiosis.</title>
        <authorList>
            <person name="Wang Y."/>
            <person name="Stata M."/>
            <person name="Wang W."/>
            <person name="Stajich J.E."/>
            <person name="White M.M."/>
            <person name="Moncalvo J.M."/>
        </authorList>
    </citation>
    <scope>NUCLEOTIDE SEQUENCE [LARGE SCALE GENOMIC DNA]</scope>
    <source>
        <strain evidence="8 9">SWE-8-4</strain>
    </source>
</reference>
<feature type="region of interest" description="Disordered" evidence="5">
    <location>
        <begin position="35"/>
        <end position="54"/>
    </location>
</feature>
<evidence type="ECO:0000313" key="9">
    <source>
        <dbReference type="Proteomes" id="UP000245383"/>
    </source>
</evidence>
<feature type="transmembrane region" description="Helical" evidence="6">
    <location>
        <begin position="101"/>
        <end position="119"/>
    </location>
</feature>
<evidence type="ECO:0000313" key="8">
    <source>
        <dbReference type="EMBL" id="PVU98256.1"/>
    </source>
</evidence>
<comment type="subcellular location">
    <subcellularLocation>
        <location evidence="1">Membrane</location>
        <topology evidence="1">Multi-pass membrane protein</topology>
    </subcellularLocation>
</comment>
<dbReference type="GO" id="GO:0015990">
    <property type="term" value="P:electron transport coupled proton transport"/>
    <property type="evidence" value="ECO:0007669"/>
    <property type="project" value="TreeGrafter"/>
</dbReference>
<keyword evidence="9" id="KW-1185">Reference proteome</keyword>
<evidence type="ECO:0000259" key="7">
    <source>
        <dbReference type="Pfam" id="PF00361"/>
    </source>
</evidence>
<protein>
    <recommendedName>
        <fullName evidence="7">NADH:quinone oxidoreductase/Mrp antiporter transmembrane domain-containing protein</fullName>
    </recommendedName>
</protein>
<dbReference type="InterPro" id="IPR003945">
    <property type="entry name" value="NU5C-like"/>
</dbReference>
<dbReference type="OrthoDB" id="2686308at2759"/>
<dbReference type="GO" id="GO:0016020">
    <property type="term" value="C:membrane"/>
    <property type="evidence" value="ECO:0007669"/>
    <property type="project" value="UniProtKB-SubCell"/>
</dbReference>
<evidence type="ECO:0000256" key="5">
    <source>
        <dbReference type="SAM" id="MobiDB-lite"/>
    </source>
</evidence>
<evidence type="ECO:0000256" key="1">
    <source>
        <dbReference type="ARBA" id="ARBA00004141"/>
    </source>
</evidence>
<dbReference type="EMBL" id="MBFR01000001">
    <property type="protein sequence ID" value="PVU98256.1"/>
    <property type="molecule type" value="Genomic_DNA"/>
</dbReference>
<dbReference type="Proteomes" id="UP000245383">
    <property type="component" value="Unassembled WGS sequence"/>
</dbReference>
<feature type="transmembrane region" description="Helical" evidence="6">
    <location>
        <begin position="131"/>
        <end position="152"/>
    </location>
</feature>
<accession>A0A2T9Z127</accession>
<feature type="transmembrane region" description="Helical" evidence="6">
    <location>
        <begin position="159"/>
        <end position="180"/>
    </location>
</feature>
<feature type="transmembrane region" description="Helical" evidence="6">
    <location>
        <begin position="221"/>
        <end position="244"/>
    </location>
</feature>
<keyword evidence="4 6" id="KW-0472">Membrane</keyword>
<feature type="domain" description="NADH:quinone oxidoreductase/Mrp antiporter transmembrane" evidence="7">
    <location>
        <begin position="61"/>
        <end position="258"/>
    </location>
</feature>
<sequence>MSENEMDNRGSKFLIGFIDDEGSFRVPLLKPLHKKANPLDKKNQDEGTSNSRKFKIHCKSEPKSINGIICKIHNLEGAMAKSAQLGLNTWLPYAMEGPTPVSALLHSATMVTAGAYLLIRLSPVLEYSSDILIIITLVGSLTALFAALMALTQNDIKRIIAYSTMSQLGYIFIACGLSQYDLAIFHIVNHGFFKALLFLSAGGILHSIYDEQNIFKMGGFITLDPFLYIAILSGSLSLMAFPFLTGYYSKDYIIASTLGLPLPNPSKLNCKD</sequence>